<keyword evidence="2" id="KW-1185">Reference proteome</keyword>
<dbReference type="Proteomes" id="UP000265520">
    <property type="component" value="Unassembled WGS sequence"/>
</dbReference>
<proteinExistence type="predicted"/>
<organism evidence="1 2">
    <name type="scientific">Trifolium medium</name>
    <dbReference type="NCBI Taxonomy" id="97028"/>
    <lineage>
        <taxon>Eukaryota</taxon>
        <taxon>Viridiplantae</taxon>
        <taxon>Streptophyta</taxon>
        <taxon>Embryophyta</taxon>
        <taxon>Tracheophyta</taxon>
        <taxon>Spermatophyta</taxon>
        <taxon>Magnoliopsida</taxon>
        <taxon>eudicotyledons</taxon>
        <taxon>Gunneridae</taxon>
        <taxon>Pentapetalae</taxon>
        <taxon>rosids</taxon>
        <taxon>fabids</taxon>
        <taxon>Fabales</taxon>
        <taxon>Fabaceae</taxon>
        <taxon>Papilionoideae</taxon>
        <taxon>50 kb inversion clade</taxon>
        <taxon>NPAAA clade</taxon>
        <taxon>Hologalegina</taxon>
        <taxon>IRL clade</taxon>
        <taxon>Trifolieae</taxon>
        <taxon>Trifolium</taxon>
    </lineage>
</organism>
<comment type="caution">
    <text evidence="1">The sequence shown here is derived from an EMBL/GenBank/DDBJ whole genome shotgun (WGS) entry which is preliminary data.</text>
</comment>
<dbReference type="AlphaFoldDB" id="A0A392VPX6"/>
<dbReference type="EMBL" id="LXQA011242993">
    <property type="protein sequence ID" value="MCI90376.1"/>
    <property type="molecule type" value="Genomic_DNA"/>
</dbReference>
<reference evidence="1 2" key="1">
    <citation type="journal article" date="2018" name="Front. Plant Sci.">
        <title>Red Clover (Trifolium pratense) and Zigzag Clover (T. medium) - A Picture of Genomic Similarities and Differences.</title>
        <authorList>
            <person name="Dluhosova J."/>
            <person name="Istvanek J."/>
            <person name="Nedelnik J."/>
            <person name="Repkova J."/>
        </authorList>
    </citation>
    <scope>NUCLEOTIDE SEQUENCE [LARGE SCALE GENOMIC DNA]</scope>
    <source>
        <strain evidence="2">cv. 10/8</strain>
        <tissue evidence="1">Leaf</tissue>
    </source>
</reference>
<sequence>MTIDKDRHLSSSKDNSFTQYLTGAGFRLSEVRNHDCMQSGG</sequence>
<evidence type="ECO:0000313" key="1">
    <source>
        <dbReference type="EMBL" id="MCI90376.1"/>
    </source>
</evidence>
<evidence type="ECO:0000313" key="2">
    <source>
        <dbReference type="Proteomes" id="UP000265520"/>
    </source>
</evidence>
<protein>
    <submittedName>
        <fullName evidence="1">Uncharacterized protein</fullName>
    </submittedName>
</protein>
<accession>A0A392VPX6</accession>
<feature type="non-terminal residue" evidence="1">
    <location>
        <position position="41"/>
    </location>
</feature>
<name>A0A392VPX6_9FABA</name>